<evidence type="ECO:0000313" key="17">
    <source>
        <dbReference type="Ensembl" id="ENSCPOP00000026684.1"/>
    </source>
</evidence>
<dbReference type="GO" id="GO:0046854">
    <property type="term" value="P:phosphatidylinositol phosphate biosynthetic process"/>
    <property type="evidence" value="ECO:0007669"/>
    <property type="project" value="InterPro"/>
</dbReference>
<evidence type="ECO:0000256" key="3">
    <source>
        <dbReference type="ARBA" id="ARBA00009759"/>
    </source>
</evidence>
<dbReference type="InterPro" id="IPR050725">
    <property type="entry name" value="CysQ/Inositol_MonoPase"/>
</dbReference>
<dbReference type="OrthoDB" id="9977309at2759"/>
<evidence type="ECO:0000256" key="11">
    <source>
        <dbReference type="ARBA" id="ARBA00044478"/>
    </source>
</evidence>
<evidence type="ECO:0000256" key="8">
    <source>
        <dbReference type="ARBA" id="ARBA00022801"/>
    </source>
</evidence>
<comment type="cofactor">
    <cofactor evidence="1 15">
        <name>Mg(2+)</name>
        <dbReference type="ChEBI" id="CHEBI:18420"/>
    </cofactor>
</comment>
<dbReference type="InterPro" id="IPR044897">
    <property type="entry name" value="INPP1_dom_1"/>
</dbReference>
<dbReference type="SUPFAM" id="SSF56655">
    <property type="entry name" value="Carbohydrate phosphatase"/>
    <property type="match status" value="1"/>
</dbReference>
<keyword evidence="18" id="KW-1185">Reference proteome</keyword>
<dbReference type="FunCoup" id="A0A286XN17">
    <property type="interactions" value="725"/>
</dbReference>
<evidence type="ECO:0000256" key="15">
    <source>
        <dbReference type="PIRSR" id="PIRSR600760-2"/>
    </source>
</evidence>
<feature type="binding site" evidence="15">
    <location>
        <position position="276"/>
    </location>
    <ligand>
        <name>Mg(2+)</name>
        <dbReference type="ChEBI" id="CHEBI:18420"/>
        <label>1</label>
        <note>catalytic</note>
    </ligand>
</feature>
<dbReference type="EMBL" id="AAKN02005341">
    <property type="status" value="NOT_ANNOTATED_CDS"/>
    <property type="molecule type" value="Genomic_DNA"/>
</dbReference>
<dbReference type="EMBL" id="AAKN02005342">
    <property type="status" value="NOT_ANNOTATED_CDS"/>
    <property type="molecule type" value="Genomic_DNA"/>
</dbReference>
<feature type="region of interest" description="Disordered" evidence="16">
    <location>
        <begin position="359"/>
        <end position="387"/>
    </location>
</feature>
<keyword evidence="5" id="KW-0597">Phosphoprotein</keyword>
<reference evidence="17" key="2">
    <citation type="submission" date="2025-08" db="UniProtKB">
        <authorList>
            <consortium name="Ensembl"/>
        </authorList>
    </citation>
    <scope>IDENTIFICATION</scope>
    <source>
        <strain evidence="17">2N</strain>
    </source>
</reference>
<dbReference type="CDD" id="cd01640">
    <property type="entry name" value="IPPase"/>
    <property type="match status" value="1"/>
</dbReference>
<dbReference type="GO" id="GO:0004441">
    <property type="term" value="F:inositol-1,4-bisphosphate 1-phosphatase activity"/>
    <property type="evidence" value="ECO:0007669"/>
    <property type="project" value="UniProtKB-EC"/>
</dbReference>
<dbReference type="CTD" id="3628"/>
<evidence type="ECO:0000256" key="1">
    <source>
        <dbReference type="ARBA" id="ARBA00001946"/>
    </source>
</evidence>
<proteinExistence type="inferred from homology"/>
<dbReference type="Gene3D" id="3.40.190.80">
    <property type="match status" value="1"/>
</dbReference>
<dbReference type="FunFam" id="4.10.460.10:FF:000001">
    <property type="entry name" value="Inositol polyphosphate 1-phosphatase"/>
    <property type="match status" value="1"/>
</dbReference>
<evidence type="ECO:0000256" key="4">
    <source>
        <dbReference type="ARBA" id="ARBA00011245"/>
    </source>
</evidence>
<evidence type="ECO:0000256" key="16">
    <source>
        <dbReference type="SAM" id="MobiDB-lite"/>
    </source>
</evidence>
<evidence type="ECO:0000256" key="7">
    <source>
        <dbReference type="ARBA" id="ARBA00022723"/>
    </source>
</evidence>
<dbReference type="RefSeq" id="XP_012998055.2">
    <property type="nucleotide sequence ID" value="XM_013142601.3"/>
</dbReference>
<keyword evidence="8" id="KW-0378">Hydrolase</keyword>
<dbReference type="AlphaFoldDB" id="A0A286XN17"/>
<dbReference type="InterPro" id="IPR000760">
    <property type="entry name" value="Inositol_monophosphatase-like"/>
</dbReference>
<comment type="pathway">
    <text evidence="2">Signal transduction; phosphatidylinositol signaling pathway.</text>
</comment>
<evidence type="ECO:0000256" key="14">
    <source>
        <dbReference type="ARBA" id="ARBA00070066"/>
    </source>
</evidence>
<dbReference type="Bgee" id="ENSCPOG00000002101">
    <property type="expression patterns" value="Expressed in zone of skin and 13 other cell types or tissues"/>
</dbReference>
<dbReference type="GeneTree" id="ENSGT00940000156785"/>
<feature type="binding site" evidence="15">
    <location>
        <position position="202"/>
    </location>
    <ligand>
        <name>Mg(2+)</name>
        <dbReference type="ChEBI" id="CHEBI:18420"/>
        <label>1</label>
        <note>catalytic</note>
    </ligand>
</feature>
<reference evidence="17" key="3">
    <citation type="submission" date="2025-09" db="UniProtKB">
        <authorList>
            <consortium name="Ensembl"/>
        </authorList>
    </citation>
    <scope>IDENTIFICATION</scope>
    <source>
        <strain evidence="17">2N</strain>
    </source>
</reference>
<comment type="catalytic activity">
    <reaction evidence="10">
        <text>1D-myo-inositol 1,3,4-trisphosphate + H2O = 1D-myo-inositol 3,4-bisphosphate + phosphate</text>
        <dbReference type="Rhea" id="RHEA:70319"/>
        <dbReference type="ChEBI" id="CHEBI:15377"/>
        <dbReference type="ChEBI" id="CHEBI:43474"/>
        <dbReference type="ChEBI" id="CHEBI:58414"/>
        <dbReference type="ChEBI" id="CHEBI:83241"/>
    </reaction>
    <physiologicalReaction direction="left-to-right" evidence="10">
        <dbReference type="Rhea" id="RHEA:70320"/>
    </physiologicalReaction>
</comment>
<comment type="catalytic activity">
    <reaction evidence="11">
        <text>1D-myo-inositol 1,4-bisphosphate + H2O = 1D-myo-inositol 4-phosphate + phosphate</text>
        <dbReference type="Rhea" id="RHEA:15553"/>
        <dbReference type="ChEBI" id="CHEBI:15377"/>
        <dbReference type="ChEBI" id="CHEBI:43474"/>
        <dbReference type="ChEBI" id="CHEBI:58282"/>
        <dbReference type="ChEBI" id="CHEBI:58469"/>
        <dbReference type="EC" id="3.1.3.57"/>
    </reaction>
    <physiologicalReaction direction="left-to-right" evidence="11">
        <dbReference type="Rhea" id="RHEA:15554"/>
    </physiologicalReaction>
</comment>
<dbReference type="Ensembl" id="ENSCPOT00000031157.1">
    <property type="protein sequence ID" value="ENSCPOP00000026684.1"/>
    <property type="gene ID" value="ENSCPOG00000002101.4"/>
</dbReference>
<evidence type="ECO:0000256" key="9">
    <source>
        <dbReference type="ARBA" id="ARBA00022842"/>
    </source>
</evidence>
<dbReference type="PROSITE" id="PS00629">
    <property type="entry name" value="IMP_1"/>
    <property type="match status" value="1"/>
</dbReference>
<dbReference type="Proteomes" id="UP000005447">
    <property type="component" value="Unassembled WGS sequence"/>
</dbReference>
<dbReference type="InterPro" id="IPR020583">
    <property type="entry name" value="Inositol_monoP_metal-BS"/>
</dbReference>
<feature type="compositionally biased region" description="Low complexity" evidence="16">
    <location>
        <begin position="361"/>
        <end position="371"/>
    </location>
</feature>
<reference evidence="18" key="1">
    <citation type="journal article" date="2011" name="Nature">
        <title>A high-resolution map of human evolutionary constraint using 29 mammals.</title>
        <authorList>
            <person name="Lindblad-Toh K."/>
            <person name="Garber M."/>
            <person name="Zuk O."/>
            <person name="Lin M.F."/>
            <person name="Parker B.J."/>
            <person name="Washietl S."/>
            <person name="Kheradpour P."/>
            <person name="Ernst J."/>
            <person name="Jordan G."/>
            <person name="Mauceli E."/>
            <person name="Ward L.D."/>
            <person name="Lowe C.B."/>
            <person name="Holloway A.K."/>
            <person name="Clamp M."/>
            <person name="Gnerre S."/>
            <person name="Alfoldi J."/>
            <person name="Beal K."/>
            <person name="Chang J."/>
            <person name="Clawson H."/>
            <person name="Cuff J."/>
            <person name="Di Palma F."/>
            <person name="Fitzgerald S."/>
            <person name="Flicek P."/>
            <person name="Guttman M."/>
            <person name="Hubisz M.J."/>
            <person name="Jaffe D.B."/>
            <person name="Jungreis I."/>
            <person name="Kent W.J."/>
            <person name="Kostka D."/>
            <person name="Lara M."/>
            <person name="Martins A.L."/>
            <person name="Massingham T."/>
            <person name="Moltke I."/>
            <person name="Raney B.J."/>
            <person name="Rasmussen M.D."/>
            <person name="Robinson J."/>
            <person name="Stark A."/>
            <person name="Vilella A.J."/>
            <person name="Wen J."/>
            <person name="Xie X."/>
            <person name="Zody M.C."/>
            <person name="Baldwin J."/>
            <person name="Bloom T."/>
            <person name="Chin C.W."/>
            <person name="Heiman D."/>
            <person name="Nicol R."/>
            <person name="Nusbaum C."/>
            <person name="Young S."/>
            <person name="Wilkinson J."/>
            <person name="Worley K.C."/>
            <person name="Kovar C.L."/>
            <person name="Muzny D.M."/>
            <person name="Gibbs R.A."/>
            <person name="Cree A."/>
            <person name="Dihn H.H."/>
            <person name="Fowler G."/>
            <person name="Jhangiani S."/>
            <person name="Joshi V."/>
            <person name="Lee S."/>
            <person name="Lewis L.R."/>
            <person name="Nazareth L.V."/>
            <person name="Okwuonu G."/>
            <person name="Santibanez J."/>
            <person name="Warren W.C."/>
            <person name="Mardis E.R."/>
            <person name="Weinstock G.M."/>
            <person name="Wilson R.K."/>
            <person name="Delehaunty K."/>
            <person name="Dooling D."/>
            <person name="Fronik C."/>
            <person name="Fulton L."/>
            <person name="Fulton B."/>
            <person name="Graves T."/>
            <person name="Minx P."/>
            <person name="Sodergren E."/>
            <person name="Birney E."/>
            <person name="Margulies E.H."/>
            <person name="Herrero J."/>
            <person name="Green E.D."/>
            <person name="Haussler D."/>
            <person name="Siepel A."/>
            <person name="Goldman N."/>
            <person name="Pollard K.S."/>
            <person name="Pedersen J.S."/>
            <person name="Lander E.S."/>
            <person name="Kellis M."/>
        </authorList>
    </citation>
    <scope>NUCLEOTIDE SEQUENCE [LARGE SCALE GENOMIC DNA]</scope>
    <source>
        <strain evidence="18">2N</strain>
    </source>
</reference>
<dbReference type="EC" id="3.1.3.57" evidence="12"/>
<gene>
    <name evidence="17" type="primary">INPP1</name>
</gene>
<dbReference type="PANTHER" id="PTHR43028:SF3">
    <property type="entry name" value="INOSITOL POLYPHOSPHATE 1-PHOSPHATASE"/>
    <property type="match status" value="1"/>
</dbReference>
<organism evidence="17 18">
    <name type="scientific">Cavia porcellus</name>
    <name type="common">Guinea pig</name>
    <dbReference type="NCBI Taxonomy" id="10141"/>
    <lineage>
        <taxon>Eukaryota</taxon>
        <taxon>Metazoa</taxon>
        <taxon>Chordata</taxon>
        <taxon>Craniata</taxon>
        <taxon>Vertebrata</taxon>
        <taxon>Euteleostomi</taxon>
        <taxon>Mammalia</taxon>
        <taxon>Eutheria</taxon>
        <taxon>Euarchontoglires</taxon>
        <taxon>Glires</taxon>
        <taxon>Rodentia</taxon>
        <taxon>Hystricomorpha</taxon>
        <taxon>Caviidae</taxon>
        <taxon>Cavia</taxon>
    </lineage>
</organism>
<dbReference type="Gene3D" id="3.30.540.10">
    <property type="entry name" value="Fructose-1,6-Bisphosphatase, subunit A, domain 1"/>
    <property type="match status" value="1"/>
</dbReference>
<comment type="subunit">
    <text evidence="4">Monomer.</text>
</comment>
<feature type="binding site" evidence="15">
    <location>
        <position position="278"/>
    </location>
    <ligand>
        <name>Mg(2+)</name>
        <dbReference type="ChEBI" id="CHEBI:18420"/>
        <label>1</label>
        <note>catalytic</note>
    </ligand>
</feature>
<feature type="binding site" evidence="15">
    <location>
        <position position="279"/>
    </location>
    <ligand>
        <name>Mg(2+)</name>
        <dbReference type="ChEBI" id="CHEBI:18420"/>
        <label>1</label>
        <note>catalytic</note>
    </ligand>
</feature>
<dbReference type="PANTHER" id="PTHR43028">
    <property type="entry name" value="3'(2'),5'-BISPHOSPHATE NUCLEOTIDASE 1"/>
    <property type="match status" value="1"/>
</dbReference>
<evidence type="ECO:0000256" key="12">
    <source>
        <dbReference type="ARBA" id="ARBA00044519"/>
    </source>
</evidence>
<dbReference type="Gene3D" id="4.10.460.10">
    <property type="entry name" value="Inositol Polyphosphate 1-phosphatase, domain 1"/>
    <property type="match status" value="1"/>
</dbReference>
<evidence type="ECO:0000256" key="10">
    <source>
        <dbReference type="ARBA" id="ARBA00044465"/>
    </source>
</evidence>
<dbReference type="Pfam" id="PF00459">
    <property type="entry name" value="Inositol_P"/>
    <property type="match status" value="1"/>
</dbReference>
<evidence type="ECO:0000256" key="13">
    <source>
        <dbReference type="ARBA" id="ARBA00059706"/>
    </source>
</evidence>
<dbReference type="PROSITE" id="PS00630">
    <property type="entry name" value="IMP_2"/>
    <property type="match status" value="1"/>
</dbReference>
<dbReference type="InParanoid" id="A0A286XN17"/>
<accession>A0A286XN17</accession>
<feature type="binding site" evidence="15">
    <location>
        <position position="443"/>
    </location>
    <ligand>
        <name>Mg(2+)</name>
        <dbReference type="ChEBI" id="CHEBI:18420"/>
        <label>1</label>
        <note>catalytic</note>
    </ligand>
</feature>
<evidence type="ECO:0000313" key="18">
    <source>
        <dbReference type="Proteomes" id="UP000005447"/>
    </source>
</evidence>
<evidence type="ECO:0000256" key="2">
    <source>
        <dbReference type="ARBA" id="ARBA00004847"/>
    </source>
</evidence>
<dbReference type="FunFam" id="3.40.190.80:FF:000015">
    <property type="entry name" value="Inositol polyphosphate 1-phosphatase"/>
    <property type="match status" value="1"/>
</dbReference>
<comment type="function">
    <text evidence="13">Mg(2+)-dependent phosphatase that catalyzes the hydrolysis of the 1-position phosphate from inositol 1,4-bisphosphate and inositol 1,3,4-trisphosphate and participates in inositol phosphate metabolism.</text>
</comment>
<evidence type="ECO:0000256" key="6">
    <source>
        <dbReference type="ARBA" id="ARBA00022671"/>
    </source>
</evidence>
<dbReference type="OMA" id="ANIAWVC"/>
<evidence type="ECO:0000256" key="5">
    <source>
        <dbReference type="ARBA" id="ARBA00022553"/>
    </source>
</evidence>
<protein>
    <recommendedName>
        <fullName evidence="14">Inositol polyphosphate 1-phosphatase</fullName>
        <ecNumber evidence="12">3.1.3.57</ecNumber>
    </recommendedName>
</protein>
<dbReference type="STRING" id="10141.ENSCPOP00000026684"/>
<keyword evidence="9 15" id="KW-0460">Magnesium</keyword>
<dbReference type="InterPro" id="IPR020550">
    <property type="entry name" value="Inositol_monophosphatase_CS"/>
</dbReference>
<dbReference type="GeneID" id="100725526"/>
<dbReference type="GO" id="GO:0046872">
    <property type="term" value="F:metal ion binding"/>
    <property type="evidence" value="ECO:0007669"/>
    <property type="project" value="UniProtKB-KW"/>
</dbReference>
<comment type="similarity">
    <text evidence="3">Belongs to the inositol monophosphatase superfamily.</text>
</comment>
<dbReference type="VEuPathDB" id="HostDB:ENSCPOG00000002101"/>
<keyword evidence="7 15" id="KW-0479">Metal-binding</keyword>
<sequence>MTHWKYAGFTGQPFTEQHRTRRLIHGGQAGWQDDCGCVGDPGRGIQCLFPEFFTPGFQSLTISGWGETQVLGSLPLHRLVLCYTSPLGSEKPALLQKGCLSARRVGAASPAAAAAKPAKRGSEMSQILRELLRVSEKAAHIARACRQQEALFQLLIEEKKEGEKNKKFAVDFKTLADVLVQEVIKHNMGNKFPGLEKNIFGEESNEFTNDLGEKITIKVCSTEEETTELLSKVLGSNKSASEALAKVVHQDVAFGDPALDSIDISIPQDILGIWVDPIDSTYQYIKGSADVKANQGIFPCGLQCVTILIGVYDLQTGVPLMGVINQPFVSQDLNTLRWKGECYWGLSYMGTNIHSLQPVVSKSGSSTSSSTNRTENASREADSPHPFSAVISTSEKETIKAALSRVCGDSIFRAAGAGYKSLCVVQGLVDFYIFSEDTTFKWDSCAAHAILRAMGGGMVDLKACLERNAGAGPSLPELLYHVENEGATGVDRWANKGGLIAYRSRTRLGTFLSHLLQHLASSGSQT</sequence>
<keyword evidence="6" id="KW-0452">Lithium</keyword>
<name>A0A286XN17_CAVPO</name>